<keyword evidence="2" id="KW-0479">Metal-binding</keyword>
<name>A0A2M7VF36_9BACT</name>
<dbReference type="Pfam" id="PF00173">
    <property type="entry name" value="Cyt-b5"/>
    <property type="match status" value="1"/>
</dbReference>
<evidence type="ECO:0000256" key="4">
    <source>
        <dbReference type="ARBA" id="ARBA00038168"/>
    </source>
</evidence>
<reference evidence="7" key="1">
    <citation type="submission" date="2017-09" db="EMBL/GenBank/DDBJ databases">
        <title>Depth-based differentiation of microbial function through sediment-hosted aquifers and enrichment of novel symbionts in the deep terrestrial subsurface.</title>
        <authorList>
            <person name="Probst A.J."/>
            <person name="Ladd B."/>
            <person name="Jarett J.K."/>
            <person name="Geller-Mcgrath D.E."/>
            <person name="Sieber C.M.K."/>
            <person name="Emerson J.B."/>
            <person name="Anantharaman K."/>
            <person name="Thomas B.C."/>
            <person name="Malmstrom R."/>
            <person name="Stieglmeier M."/>
            <person name="Klingl A."/>
            <person name="Woyke T."/>
            <person name="Ryan C.M."/>
            <person name="Banfield J.F."/>
        </authorList>
    </citation>
    <scope>NUCLEOTIDE SEQUENCE [LARGE SCALE GENOMIC DNA]</scope>
</reference>
<dbReference type="PROSITE" id="PS50255">
    <property type="entry name" value="CYTOCHROME_B5_2"/>
    <property type="match status" value="1"/>
</dbReference>
<keyword evidence="3" id="KW-0408">Iron</keyword>
<comment type="similarity">
    <text evidence="4">Belongs to the cytochrome b5 family.</text>
</comment>
<dbReference type="SUPFAM" id="SSF55856">
    <property type="entry name" value="Cytochrome b5-like heme/steroid binding domain"/>
    <property type="match status" value="1"/>
</dbReference>
<sequence length="136" mass="14439">MTKKITLITFLFIGILGLTGCTNNKVADKPIVNNPAPVGQQDINNNNVTQPNNNAAPDTVVGYTLSDVAKHSSPTDCWLAVNGQVYNVTSYVTQHPGGEKILNGCGKDASSMFATAHNGKPKATDQLPEFLIGNLK</sequence>
<dbReference type="InterPro" id="IPR001199">
    <property type="entry name" value="Cyt_B5-like_heme/steroid-bd"/>
</dbReference>
<dbReference type="InterPro" id="IPR050668">
    <property type="entry name" value="Cytochrome_b5"/>
</dbReference>
<dbReference type="Proteomes" id="UP000230405">
    <property type="component" value="Unassembled WGS sequence"/>
</dbReference>
<organism evidence="6 7">
    <name type="scientific">Candidatus Komeilibacteria bacterium CG_4_10_14_0_2_um_filter_37_10</name>
    <dbReference type="NCBI Taxonomy" id="1974470"/>
    <lineage>
        <taxon>Bacteria</taxon>
        <taxon>Candidatus Komeiliibacteriota</taxon>
    </lineage>
</organism>
<dbReference type="AlphaFoldDB" id="A0A2M7VF36"/>
<proteinExistence type="inferred from homology"/>
<comment type="caution">
    <text evidence="6">The sequence shown here is derived from an EMBL/GenBank/DDBJ whole genome shotgun (WGS) entry which is preliminary data.</text>
</comment>
<evidence type="ECO:0000256" key="1">
    <source>
        <dbReference type="ARBA" id="ARBA00022617"/>
    </source>
</evidence>
<accession>A0A2M7VF36</accession>
<evidence type="ECO:0000313" key="6">
    <source>
        <dbReference type="EMBL" id="PIZ99097.1"/>
    </source>
</evidence>
<evidence type="ECO:0000259" key="5">
    <source>
        <dbReference type="PROSITE" id="PS50255"/>
    </source>
</evidence>
<keyword evidence="1" id="KW-0349">Heme</keyword>
<dbReference type="InterPro" id="IPR036400">
    <property type="entry name" value="Cyt_B5-like_heme/steroid_sf"/>
</dbReference>
<dbReference type="PANTHER" id="PTHR19359">
    <property type="entry name" value="CYTOCHROME B5"/>
    <property type="match status" value="1"/>
</dbReference>
<dbReference type="SMART" id="SM01117">
    <property type="entry name" value="Cyt-b5"/>
    <property type="match status" value="1"/>
</dbReference>
<evidence type="ECO:0000313" key="7">
    <source>
        <dbReference type="Proteomes" id="UP000230405"/>
    </source>
</evidence>
<protein>
    <recommendedName>
        <fullName evidence="5">Cytochrome b5 heme-binding domain-containing protein</fullName>
    </recommendedName>
</protein>
<dbReference type="GO" id="GO:0016020">
    <property type="term" value="C:membrane"/>
    <property type="evidence" value="ECO:0007669"/>
    <property type="project" value="TreeGrafter"/>
</dbReference>
<dbReference type="PANTHER" id="PTHR19359:SF95">
    <property type="entry name" value="CYTOCHROME B5 TYPE B"/>
    <property type="match status" value="1"/>
</dbReference>
<dbReference type="EMBL" id="PFPO01000047">
    <property type="protein sequence ID" value="PIZ99097.1"/>
    <property type="molecule type" value="Genomic_DNA"/>
</dbReference>
<evidence type="ECO:0000256" key="3">
    <source>
        <dbReference type="ARBA" id="ARBA00023004"/>
    </source>
</evidence>
<evidence type="ECO:0000256" key="2">
    <source>
        <dbReference type="ARBA" id="ARBA00022723"/>
    </source>
</evidence>
<gene>
    <name evidence="6" type="ORF">COX77_02540</name>
</gene>
<feature type="domain" description="Cytochrome b5 heme-binding" evidence="5">
    <location>
        <begin position="63"/>
        <end position="136"/>
    </location>
</feature>
<dbReference type="GO" id="GO:0046872">
    <property type="term" value="F:metal ion binding"/>
    <property type="evidence" value="ECO:0007669"/>
    <property type="project" value="UniProtKB-KW"/>
</dbReference>
<dbReference type="Gene3D" id="3.10.120.10">
    <property type="entry name" value="Cytochrome b5-like heme/steroid binding domain"/>
    <property type="match status" value="1"/>
</dbReference>
<dbReference type="PROSITE" id="PS51257">
    <property type="entry name" value="PROKAR_LIPOPROTEIN"/>
    <property type="match status" value="1"/>
</dbReference>
<dbReference type="GO" id="GO:0020037">
    <property type="term" value="F:heme binding"/>
    <property type="evidence" value="ECO:0007669"/>
    <property type="project" value="TreeGrafter"/>
</dbReference>